<dbReference type="PANTHER" id="PTHR43163:SF6">
    <property type="entry name" value="DIPEPTIDE TRANSPORT SYSTEM PERMEASE PROTEIN DPPB-RELATED"/>
    <property type="match status" value="1"/>
</dbReference>
<evidence type="ECO:0000256" key="4">
    <source>
        <dbReference type="ARBA" id="ARBA00022692"/>
    </source>
</evidence>
<dbReference type="InterPro" id="IPR000515">
    <property type="entry name" value="MetI-like"/>
</dbReference>
<dbReference type="PANTHER" id="PTHR43163">
    <property type="entry name" value="DIPEPTIDE TRANSPORT SYSTEM PERMEASE PROTEIN DPPB-RELATED"/>
    <property type="match status" value="1"/>
</dbReference>
<dbReference type="RefSeq" id="WP_227308017.1">
    <property type="nucleotide sequence ID" value="NZ_JAESVA010000004.1"/>
</dbReference>
<dbReference type="GO" id="GO:0071916">
    <property type="term" value="F:dipeptide transmembrane transporter activity"/>
    <property type="evidence" value="ECO:0007669"/>
    <property type="project" value="TreeGrafter"/>
</dbReference>
<dbReference type="Pfam" id="PF19300">
    <property type="entry name" value="BPD_transp_1_N"/>
    <property type="match status" value="1"/>
</dbReference>
<dbReference type="Gene3D" id="1.10.3720.10">
    <property type="entry name" value="MetI-like"/>
    <property type="match status" value="1"/>
</dbReference>
<keyword evidence="5 7" id="KW-1133">Transmembrane helix</keyword>
<evidence type="ECO:0000256" key="6">
    <source>
        <dbReference type="ARBA" id="ARBA00023136"/>
    </source>
</evidence>
<comment type="subcellular location">
    <subcellularLocation>
        <location evidence="1 7">Cell membrane</location>
        <topology evidence="1 7">Multi-pass membrane protein</topology>
    </subcellularLocation>
</comment>
<name>A0A963Z2D3_9PROT</name>
<feature type="domain" description="ABC transmembrane type-1" evidence="8">
    <location>
        <begin position="125"/>
        <end position="355"/>
    </location>
</feature>
<evidence type="ECO:0000256" key="7">
    <source>
        <dbReference type="RuleBase" id="RU363032"/>
    </source>
</evidence>
<dbReference type="GO" id="GO:0005886">
    <property type="term" value="C:plasma membrane"/>
    <property type="evidence" value="ECO:0007669"/>
    <property type="project" value="UniProtKB-SubCell"/>
</dbReference>
<dbReference type="SUPFAM" id="SSF161098">
    <property type="entry name" value="MetI-like"/>
    <property type="match status" value="1"/>
</dbReference>
<organism evidence="9 10">
    <name type="scientific">Acidisoma cellulosilyticum</name>
    <dbReference type="NCBI Taxonomy" id="2802395"/>
    <lineage>
        <taxon>Bacteria</taxon>
        <taxon>Pseudomonadati</taxon>
        <taxon>Pseudomonadota</taxon>
        <taxon>Alphaproteobacteria</taxon>
        <taxon>Acetobacterales</taxon>
        <taxon>Acidocellaceae</taxon>
        <taxon>Acidisoma</taxon>
    </lineage>
</organism>
<dbReference type="EMBL" id="JAESVA010000004">
    <property type="protein sequence ID" value="MCB8881346.1"/>
    <property type="molecule type" value="Genomic_DNA"/>
</dbReference>
<dbReference type="CDD" id="cd06261">
    <property type="entry name" value="TM_PBP2"/>
    <property type="match status" value="1"/>
</dbReference>
<keyword evidence="2 7" id="KW-0813">Transport</keyword>
<evidence type="ECO:0000256" key="1">
    <source>
        <dbReference type="ARBA" id="ARBA00004651"/>
    </source>
</evidence>
<evidence type="ECO:0000259" key="8">
    <source>
        <dbReference type="PROSITE" id="PS50928"/>
    </source>
</evidence>
<dbReference type="InterPro" id="IPR045621">
    <property type="entry name" value="BPD_transp_1_N"/>
</dbReference>
<feature type="transmembrane region" description="Helical" evidence="7">
    <location>
        <begin position="35"/>
        <end position="60"/>
    </location>
</feature>
<protein>
    <submittedName>
        <fullName evidence="9">ABC transporter permease</fullName>
    </submittedName>
</protein>
<feature type="transmembrane region" description="Helical" evidence="7">
    <location>
        <begin position="164"/>
        <end position="189"/>
    </location>
</feature>
<comment type="caution">
    <text evidence="9">The sequence shown here is derived from an EMBL/GenBank/DDBJ whole genome shotgun (WGS) entry which is preliminary data.</text>
</comment>
<evidence type="ECO:0000256" key="2">
    <source>
        <dbReference type="ARBA" id="ARBA00022448"/>
    </source>
</evidence>
<dbReference type="InterPro" id="IPR035906">
    <property type="entry name" value="MetI-like_sf"/>
</dbReference>
<dbReference type="AlphaFoldDB" id="A0A963Z2D3"/>
<proteinExistence type="inferred from homology"/>
<evidence type="ECO:0000256" key="5">
    <source>
        <dbReference type="ARBA" id="ARBA00022989"/>
    </source>
</evidence>
<keyword evidence="6 7" id="KW-0472">Membrane</keyword>
<evidence type="ECO:0000256" key="3">
    <source>
        <dbReference type="ARBA" id="ARBA00022475"/>
    </source>
</evidence>
<sequence length="364" mass="39462">MIEATKGGGAARAALPSLRGLRAIWHLIPRPLRIILARVALIPMQLFGVLLVTFVLVRLLPGDPALLLLGNMATPDAIAALRQRLGLDQSVWIQFMHYLINVLHGDLGTSIFTSHPVTQDLLERAPATLELITYAMILTVVLGVGLAILSVAGRRYGFDRLTRLYGLAAGALPDFWVGLLLIFFFFHIAGWAPAPFGRLDTYLTPPNTITGFYTIDSLLTGNWADLGSAISRLALPVITISLVNAGAMMKMTQTVFANVYDSSFVQHARACGMPESRIVAMSLKNSMPPIITTAGFLFGFLLGAAVIVETIFSWGGLGQYAVQAVINSDYPALQGFVMVAAIVVLLVYLVVDVLYELVDPRIRI</sequence>
<dbReference type="Pfam" id="PF00528">
    <property type="entry name" value="BPD_transp_1"/>
    <property type="match status" value="1"/>
</dbReference>
<accession>A0A963Z2D3</accession>
<evidence type="ECO:0000313" key="9">
    <source>
        <dbReference type="EMBL" id="MCB8881346.1"/>
    </source>
</evidence>
<dbReference type="PROSITE" id="PS50928">
    <property type="entry name" value="ABC_TM1"/>
    <property type="match status" value="1"/>
</dbReference>
<feature type="transmembrane region" description="Helical" evidence="7">
    <location>
        <begin position="290"/>
        <end position="312"/>
    </location>
</feature>
<keyword evidence="3" id="KW-1003">Cell membrane</keyword>
<evidence type="ECO:0000313" key="10">
    <source>
        <dbReference type="Proteomes" id="UP000721844"/>
    </source>
</evidence>
<feature type="transmembrane region" description="Helical" evidence="7">
    <location>
        <begin position="229"/>
        <end position="247"/>
    </location>
</feature>
<dbReference type="Proteomes" id="UP000721844">
    <property type="component" value="Unassembled WGS sequence"/>
</dbReference>
<keyword evidence="4 7" id="KW-0812">Transmembrane</keyword>
<reference evidence="9 10" key="1">
    <citation type="journal article" date="2021" name="Microorganisms">
        <title>Acidisoma silvae sp. nov. and Acidisomacellulosilytica sp. nov., Two Acidophilic Bacteria Isolated from Decaying Wood, Hydrolyzing Cellulose and Producing Poly-3-hydroxybutyrate.</title>
        <authorList>
            <person name="Mieszkin S."/>
            <person name="Pouder E."/>
            <person name="Uroz S."/>
            <person name="Simon-Colin C."/>
            <person name="Alain K."/>
        </authorList>
    </citation>
    <scope>NUCLEOTIDE SEQUENCE [LARGE SCALE GENOMIC DNA]</scope>
    <source>
        <strain evidence="9 10">HW T5.17</strain>
    </source>
</reference>
<feature type="transmembrane region" description="Helical" evidence="7">
    <location>
        <begin position="332"/>
        <end position="355"/>
    </location>
</feature>
<comment type="similarity">
    <text evidence="7">Belongs to the binding-protein-dependent transport system permease family.</text>
</comment>
<keyword evidence="10" id="KW-1185">Reference proteome</keyword>
<feature type="transmembrane region" description="Helical" evidence="7">
    <location>
        <begin position="131"/>
        <end position="152"/>
    </location>
</feature>
<gene>
    <name evidence="9" type="ORF">ACELLULO517_13945</name>
</gene>